<evidence type="ECO:0000256" key="1">
    <source>
        <dbReference type="ARBA" id="ARBA00022741"/>
    </source>
</evidence>
<dbReference type="Proteomes" id="UP000886758">
    <property type="component" value="Unassembled WGS sequence"/>
</dbReference>
<dbReference type="CDD" id="cd03221">
    <property type="entry name" value="ABCF_EF-3"/>
    <property type="match status" value="2"/>
</dbReference>
<dbReference type="Pfam" id="PF00005">
    <property type="entry name" value="ABC_tran"/>
    <property type="match status" value="2"/>
</dbReference>
<dbReference type="GO" id="GO:0003677">
    <property type="term" value="F:DNA binding"/>
    <property type="evidence" value="ECO:0007669"/>
    <property type="project" value="InterPro"/>
</dbReference>
<feature type="domain" description="ABC transporter" evidence="4">
    <location>
        <begin position="261"/>
        <end position="476"/>
    </location>
</feature>
<dbReference type="PROSITE" id="PS00211">
    <property type="entry name" value="ABC_TRANSPORTER_1"/>
    <property type="match status" value="2"/>
</dbReference>
<dbReference type="InterPro" id="IPR017871">
    <property type="entry name" value="ABC_transporter-like_CS"/>
</dbReference>
<dbReference type="InterPro" id="IPR032781">
    <property type="entry name" value="ABC_tran_Xtn"/>
</dbReference>
<dbReference type="PANTHER" id="PTHR42855">
    <property type="entry name" value="ABC TRANSPORTER ATP-BINDING SUBUNIT"/>
    <property type="match status" value="1"/>
</dbReference>
<dbReference type="Pfam" id="PF16326">
    <property type="entry name" value="ABC_tran_CTD"/>
    <property type="match status" value="1"/>
</dbReference>
<organism evidence="5 6">
    <name type="scientific">Candidatus Pelethenecus faecipullorum</name>
    <dbReference type="NCBI Taxonomy" id="2840900"/>
    <lineage>
        <taxon>Bacteria</taxon>
        <taxon>Bacillati</taxon>
        <taxon>Mycoplasmatota</taxon>
        <taxon>Mollicutes</taxon>
        <taxon>Candidatus Pelethenecus</taxon>
    </lineage>
</organism>
<dbReference type="Gene3D" id="1.10.287.380">
    <property type="entry name" value="Valyl-tRNA synthetase, C-terminal domain"/>
    <property type="match status" value="1"/>
</dbReference>
<feature type="coiled-coil region" evidence="3">
    <location>
        <begin position="487"/>
        <end position="552"/>
    </location>
</feature>
<dbReference type="SUPFAM" id="SSF52540">
    <property type="entry name" value="P-loop containing nucleoside triphosphate hydrolases"/>
    <property type="match status" value="2"/>
</dbReference>
<dbReference type="InterPro" id="IPR032524">
    <property type="entry name" value="ABC_tran_C"/>
</dbReference>
<dbReference type="EMBL" id="DVLF01000002">
    <property type="protein sequence ID" value="HIT49395.1"/>
    <property type="molecule type" value="Genomic_DNA"/>
</dbReference>
<proteinExistence type="predicted"/>
<dbReference type="InterPro" id="IPR027417">
    <property type="entry name" value="P-loop_NTPase"/>
</dbReference>
<dbReference type="SMART" id="SM00382">
    <property type="entry name" value="AAA"/>
    <property type="match status" value="2"/>
</dbReference>
<reference evidence="5" key="1">
    <citation type="submission" date="2020-10" db="EMBL/GenBank/DDBJ databases">
        <authorList>
            <person name="Gilroy R."/>
        </authorList>
    </citation>
    <scope>NUCLEOTIDE SEQUENCE</scope>
    <source>
        <strain evidence="5">ChiW17-6978</strain>
    </source>
</reference>
<evidence type="ECO:0000256" key="2">
    <source>
        <dbReference type="ARBA" id="ARBA00022840"/>
    </source>
</evidence>
<dbReference type="Gene3D" id="3.40.50.300">
    <property type="entry name" value="P-loop containing nucleotide triphosphate hydrolases"/>
    <property type="match status" value="2"/>
</dbReference>
<dbReference type="InterPro" id="IPR051309">
    <property type="entry name" value="ABCF_ATPase"/>
</dbReference>
<comment type="caution">
    <text evidence="5">The sequence shown here is derived from an EMBL/GenBank/DDBJ whole genome shotgun (WGS) entry which is preliminary data.</text>
</comment>
<evidence type="ECO:0000313" key="6">
    <source>
        <dbReference type="Proteomes" id="UP000886758"/>
    </source>
</evidence>
<evidence type="ECO:0000256" key="3">
    <source>
        <dbReference type="SAM" id="Coils"/>
    </source>
</evidence>
<dbReference type="InterPro" id="IPR003439">
    <property type="entry name" value="ABC_transporter-like_ATP-bd"/>
</dbReference>
<evidence type="ECO:0000259" key="4">
    <source>
        <dbReference type="PROSITE" id="PS50893"/>
    </source>
</evidence>
<keyword evidence="3" id="KW-0175">Coiled coil</keyword>
<keyword evidence="1" id="KW-0547">Nucleotide-binding</keyword>
<feature type="non-terminal residue" evidence="5">
    <location>
        <position position="1"/>
    </location>
</feature>
<dbReference type="PANTHER" id="PTHR42855:SF1">
    <property type="entry name" value="ABC TRANSPORTER DOMAIN-CONTAINING PROTEIN"/>
    <property type="match status" value="1"/>
</dbReference>
<dbReference type="AlphaFoldDB" id="A0A9D1GPW9"/>
<keyword evidence="2 5" id="KW-0067">ATP-binding</keyword>
<dbReference type="GO" id="GO:0005524">
    <property type="term" value="F:ATP binding"/>
    <property type="evidence" value="ECO:0007669"/>
    <property type="project" value="UniProtKB-KW"/>
</dbReference>
<dbReference type="PROSITE" id="PS50893">
    <property type="entry name" value="ABC_TRANSPORTER_2"/>
    <property type="match status" value="2"/>
</dbReference>
<dbReference type="InterPro" id="IPR003593">
    <property type="entry name" value="AAA+_ATPase"/>
</dbReference>
<reference evidence="5" key="2">
    <citation type="journal article" date="2021" name="PeerJ">
        <title>Extensive microbial diversity within the chicken gut microbiome revealed by metagenomics and culture.</title>
        <authorList>
            <person name="Gilroy R."/>
            <person name="Ravi A."/>
            <person name="Getino M."/>
            <person name="Pursley I."/>
            <person name="Horton D.L."/>
            <person name="Alikhan N.F."/>
            <person name="Baker D."/>
            <person name="Gharbi K."/>
            <person name="Hall N."/>
            <person name="Watson M."/>
            <person name="Adriaenssens E.M."/>
            <person name="Foster-Nyarko E."/>
            <person name="Jarju S."/>
            <person name="Secka A."/>
            <person name="Antonio M."/>
            <person name="Oren A."/>
            <person name="Chaudhuri R.R."/>
            <person name="La Ragione R."/>
            <person name="Hildebrand F."/>
            <person name="Pallen M.J."/>
        </authorList>
    </citation>
    <scope>NUCLEOTIDE SEQUENCE</scope>
    <source>
        <strain evidence="5">ChiW17-6978</strain>
    </source>
</reference>
<gene>
    <name evidence="5" type="ORF">IAD46_00035</name>
</gene>
<feature type="domain" description="ABC transporter" evidence="4">
    <location>
        <begin position="1"/>
        <end position="198"/>
    </location>
</feature>
<name>A0A9D1GPW9_9MOLU</name>
<dbReference type="GO" id="GO:0016887">
    <property type="term" value="F:ATP hydrolysis activity"/>
    <property type="evidence" value="ECO:0007669"/>
    <property type="project" value="InterPro"/>
</dbReference>
<dbReference type="Pfam" id="PF12848">
    <property type="entry name" value="ABC_tran_Xtn"/>
    <property type="match status" value="1"/>
</dbReference>
<dbReference type="InterPro" id="IPR037118">
    <property type="entry name" value="Val-tRNA_synth_C_sf"/>
</dbReference>
<sequence>NEASFSFTDQDKIGVVGKNGCGKSTLLKLIWEEEKPISGKIIKSGGIRFGILPQQPVFSKGRTILEEVMRHSTSQNPILPYEAKSILTKLGLTDLSILTDVLSGGEAKRLALAIVLVTPCDFLLLDEPTNHLDNGMIEWLEKYLQKWKKGLLMVTHDRYFLQRVCHKIMELENGKTYLYEMGFDAFLEEKARRLENTEKANKKLKQILLAEKEWINRGVEARRTKSKKRLERFEQLSKIEFKEEKQMAFSSLTTYLGKKLIEIKNGQKRYGNKILFRDFSFSLQRSDIIGVVGANGAGKSTFFKILMQQEPLDSGELILGETLKIGYFSQHLDLIDPEIRVMDYIADQWVETLEGSISASELLERFLFDKTLQYSKVKMLSGGEKRRLQLVKVLIGQPNVLILDEPTNDLDIYTMEILEDFLLNFKGPILLVSHDRYFLDKVCNQLLVFENATIAMHSVSFSEFLMKEKTEFFKKETKKPVVKNKMPASLRNEYQQIQQQITHLEEEINDLQGQIASQTTDFHKIMELQNALDEKQKTNDRLIERYVELEEIKNQYPS</sequence>
<evidence type="ECO:0000313" key="5">
    <source>
        <dbReference type="EMBL" id="HIT49395.1"/>
    </source>
</evidence>
<protein>
    <submittedName>
        <fullName evidence="5">ABC-F family ATP-binding cassette domain-containing protein</fullName>
    </submittedName>
</protein>
<accession>A0A9D1GPW9</accession>